<reference evidence="3" key="1">
    <citation type="submission" date="2021-12" db="EMBL/GenBank/DDBJ databases">
        <title>Prjna785345.</title>
        <authorList>
            <person name="Rujirawat T."/>
            <person name="Krajaejun T."/>
        </authorList>
    </citation>
    <scope>NUCLEOTIDE SEQUENCE</scope>
    <source>
        <strain evidence="3">Pi057C3</strain>
    </source>
</reference>
<accession>A0AAD5LLR4</accession>
<dbReference type="Proteomes" id="UP001209570">
    <property type="component" value="Unassembled WGS sequence"/>
</dbReference>
<name>A0AAD5LLR4_PYTIN</name>
<gene>
    <name evidence="3" type="ORF">P43SY_009220</name>
</gene>
<organism evidence="3 4">
    <name type="scientific">Pythium insidiosum</name>
    <name type="common">Pythiosis disease agent</name>
    <dbReference type="NCBI Taxonomy" id="114742"/>
    <lineage>
        <taxon>Eukaryota</taxon>
        <taxon>Sar</taxon>
        <taxon>Stramenopiles</taxon>
        <taxon>Oomycota</taxon>
        <taxon>Peronosporomycetes</taxon>
        <taxon>Pythiales</taxon>
        <taxon>Pythiaceae</taxon>
        <taxon>Pythium</taxon>
    </lineage>
</organism>
<evidence type="ECO:0000256" key="2">
    <source>
        <dbReference type="SAM" id="MobiDB-lite"/>
    </source>
</evidence>
<protein>
    <submittedName>
        <fullName evidence="3">Uncharacterized protein</fullName>
    </submittedName>
</protein>
<feature type="coiled-coil region" evidence="1">
    <location>
        <begin position="52"/>
        <end position="79"/>
    </location>
</feature>
<evidence type="ECO:0000313" key="3">
    <source>
        <dbReference type="EMBL" id="KAJ0402963.1"/>
    </source>
</evidence>
<comment type="caution">
    <text evidence="3">The sequence shown here is derived from an EMBL/GenBank/DDBJ whole genome shotgun (WGS) entry which is preliminary data.</text>
</comment>
<sequence length="225" mass="25177">MQCLEVKNELVMGAIRIRTAKQVQDEELKNLFYYRDECEHAWKAMHVCEERERDAVQIIDELKAEIDELQQQVKALTSLTHVPLMPSPVRSGTEKSEAHEITALLPFDEWKAATRVWTPPTEHKAATPSNRSLAVDERTLEMSRCISVPALLPTAMERATTALQGSVRSPTRHSGVAPVEQFPARRAVTAVGRERGTPELPAVTSPAKMRATAMHPSSPQRARPR</sequence>
<dbReference type="EMBL" id="JAKCXM010000091">
    <property type="protein sequence ID" value="KAJ0402963.1"/>
    <property type="molecule type" value="Genomic_DNA"/>
</dbReference>
<dbReference type="AlphaFoldDB" id="A0AAD5LLR4"/>
<feature type="compositionally biased region" description="Polar residues" evidence="2">
    <location>
        <begin position="215"/>
        <end position="225"/>
    </location>
</feature>
<evidence type="ECO:0000256" key="1">
    <source>
        <dbReference type="SAM" id="Coils"/>
    </source>
</evidence>
<evidence type="ECO:0000313" key="4">
    <source>
        <dbReference type="Proteomes" id="UP001209570"/>
    </source>
</evidence>
<feature type="region of interest" description="Disordered" evidence="2">
    <location>
        <begin position="191"/>
        <end position="225"/>
    </location>
</feature>
<keyword evidence="1" id="KW-0175">Coiled coil</keyword>
<keyword evidence="4" id="KW-1185">Reference proteome</keyword>
<proteinExistence type="predicted"/>